<dbReference type="PANTHER" id="PTHR42880">
    <property type="entry name" value="HOMOCITRATE SYNTHASE"/>
    <property type="match status" value="1"/>
</dbReference>
<dbReference type="GO" id="GO:0019752">
    <property type="term" value="P:carboxylic acid metabolic process"/>
    <property type="evidence" value="ECO:0007669"/>
    <property type="project" value="InterPro"/>
</dbReference>
<dbReference type="PROSITE" id="PS00816">
    <property type="entry name" value="AIPM_HOMOCIT_SYNTH_2"/>
    <property type="match status" value="1"/>
</dbReference>
<reference evidence="4" key="1">
    <citation type="submission" date="2016-11" db="EMBL/GenBank/DDBJ databases">
        <authorList>
            <person name="Varghese N."/>
            <person name="Submissions S."/>
        </authorList>
    </citation>
    <scope>NUCLEOTIDE SEQUENCE [LARGE SCALE GENOMIC DNA]</scope>
    <source>
        <strain evidence="4">DSM 11792</strain>
    </source>
</reference>
<keyword evidence="1" id="KW-0808">Transferase</keyword>
<accession>A0A1M4WMG6</accession>
<dbReference type="RefSeq" id="WP_083543085.1">
    <property type="nucleotide sequence ID" value="NZ_FQUW01000009.1"/>
</dbReference>
<dbReference type="Pfam" id="PF00682">
    <property type="entry name" value="HMGL-like"/>
    <property type="match status" value="1"/>
</dbReference>
<evidence type="ECO:0000313" key="4">
    <source>
        <dbReference type="Proteomes" id="UP000184196"/>
    </source>
</evidence>
<evidence type="ECO:0000313" key="3">
    <source>
        <dbReference type="EMBL" id="SHE82394.1"/>
    </source>
</evidence>
<protein>
    <submittedName>
        <fullName evidence="3">HMGL-like</fullName>
    </submittedName>
</protein>
<organism evidence="3 4">
    <name type="scientific">Desulfofundulus australicus DSM 11792</name>
    <dbReference type="NCBI Taxonomy" id="1121425"/>
    <lineage>
        <taxon>Bacteria</taxon>
        <taxon>Bacillati</taxon>
        <taxon>Bacillota</taxon>
        <taxon>Clostridia</taxon>
        <taxon>Eubacteriales</taxon>
        <taxon>Peptococcaceae</taxon>
        <taxon>Desulfofundulus</taxon>
    </lineage>
</organism>
<dbReference type="GO" id="GO:0046912">
    <property type="term" value="F:acyltransferase activity, acyl groups converted into alkyl on transfer"/>
    <property type="evidence" value="ECO:0007669"/>
    <property type="project" value="InterPro"/>
</dbReference>
<dbReference type="AlphaFoldDB" id="A0A1M4WMG6"/>
<dbReference type="InterPro" id="IPR013785">
    <property type="entry name" value="Aldolase_TIM"/>
</dbReference>
<dbReference type="EMBL" id="FQUW01000009">
    <property type="protein sequence ID" value="SHE82394.1"/>
    <property type="molecule type" value="Genomic_DNA"/>
</dbReference>
<dbReference type="Gene3D" id="3.20.20.70">
    <property type="entry name" value="Aldolase class I"/>
    <property type="match status" value="1"/>
</dbReference>
<dbReference type="InterPro" id="IPR000891">
    <property type="entry name" value="PYR_CT"/>
</dbReference>
<dbReference type="SUPFAM" id="SSF51569">
    <property type="entry name" value="Aldolase"/>
    <property type="match status" value="1"/>
</dbReference>
<evidence type="ECO:0000256" key="1">
    <source>
        <dbReference type="ARBA" id="ARBA00022679"/>
    </source>
</evidence>
<gene>
    <name evidence="3" type="ORF">SAMN02745218_00868</name>
</gene>
<dbReference type="PANTHER" id="PTHR42880:SF1">
    <property type="entry name" value="ISOPROPYLMALATE_HOMOCITRATE_CITRAMALATE SYNTHASE FAMILY PROTEIN"/>
    <property type="match status" value="1"/>
</dbReference>
<dbReference type="Proteomes" id="UP000184196">
    <property type="component" value="Unassembled WGS sequence"/>
</dbReference>
<proteinExistence type="predicted"/>
<dbReference type="InterPro" id="IPR002034">
    <property type="entry name" value="AIPM/Hcit_synth_CS"/>
</dbReference>
<dbReference type="PROSITE" id="PS50991">
    <property type="entry name" value="PYR_CT"/>
    <property type="match status" value="1"/>
</dbReference>
<evidence type="ECO:0000259" key="2">
    <source>
        <dbReference type="PROSITE" id="PS50991"/>
    </source>
</evidence>
<keyword evidence="4" id="KW-1185">Reference proteome</keyword>
<name>A0A1M4WMG6_9FIRM</name>
<feature type="domain" description="Pyruvate carboxyltransferase" evidence="2">
    <location>
        <begin position="1"/>
        <end position="162"/>
    </location>
</feature>
<sequence length="187" mass="20292">MEPVALAGGTASKTFVHDVEAILAEAGYEGEPPLIINGGNGGDLFEFEEYLKKQTAPRLARELGAERLRYCDTVGVLDPFTTFERLVWLKERVDLELEFHGHNDFGLATANALAAVKAGVEWVDVTVGGMGERAGNTSLEELYRVIAGLYGLDPGLNTRYLPLLGRFVARAAGRPSPEYGEKQGCYA</sequence>